<evidence type="ECO:0000313" key="12">
    <source>
        <dbReference type="EMBL" id="CAF0941598.1"/>
    </source>
</evidence>
<evidence type="ECO:0000256" key="5">
    <source>
        <dbReference type="ARBA" id="ARBA00022771"/>
    </source>
</evidence>
<dbReference type="GO" id="GO:0016020">
    <property type="term" value="C:membrane"/>
    <property type="evidence" value="ECO:0007669"/>
    <property type="project" value="UniProtKB-SubCell"/>
</dbReference>
<keyword evidence="4" id="KW-0479">Metal-binding</keyword>
<dbReference type="Proteomes" id="UP000663852">
    <property type="component" value="Unassembled WGS sequence"/>
</dbReference>
<feature type="domain" description="RING-type" evidence="11">
    <location>
        <begin position="53"/>
        <end position="103"/>
    </location>
</feature>
<dbReference type="GO" id="GO:0005794">
    <property type="term" value="C:Golgi apparatus"/>
    <property type="evidence" value="ECO:0007669"/>
    <property type="project" value="TreeGrafter"/>
</dbReference>
<keyword evidence="8 10" id="KW-0472">Membrane</keyword>
<dbReference type="Gene3D" id="3.30.40.10">
    <property type="entry name" value="Zinc/RING finger domain, C3HC4 (zinc finger)"/>
    <property type="match status" value="1"/>
</dbReference>
<comment type="subcellular location">
    <subcellularLocation>
        <location evidence="1">Membrane</location>
        <topology evidence="1">Single-pass membrane protein</topology>
    </subcellularLocation>
</comment>
<name>A0A814CKV7_ADIRI</name>
<evidence type="ECO:0000256" key="8">
    <source>
        <dbReference type="ARBA" id="ARBA00023136"/>
    </source>
</evidence>
<dbReference type="EMBL" id="CAJNOR010004230">
    <property type="protein sequence ID" value="CAF1485952.1"/>
    <property type="molecule type" value="Genomic_DNA"/>
</dbReference>
<dbReference type="CDD" id="cd16487">
    <property type="entry name" value="mRING-H2-C3DHC3_ZFPL1"/>
    <property type="match status" value="1"/>
</dbReference>
<keyword evidence="7 10" id="KW-1133">Transmembrane helix</keyword>
<dbReference type="Proteomes" id="UP000663828">
    <property type="component" value="Unassembled WGS sequence"/>
</dbReference>
<dbReference type="InterPro" id="IPR039043">
    <property type="entry name" value="ZFPL1"/>
</dbReference>
<feature type="transmembrane region" description="Helical" evidence="10">
    <location>
        <begin position="246"/>
        <end position="268"/>
    </location>
</feature>
<keyword evidence="14" id="KW-1185">Reference proteome</keyword>
<sequence>MGLCKCPQRKVSTLFCFKHHVNVCESCLVNEHPQCIVRSYVSWLQDNDFNPNCSLCQRSLTDTGEETIRLVCYDLFHWSCLDEYFRSFPSHTAPDGYTCPTCQMCVFPPPNLASPVAEQLRKKLATAHWATHLASLSSNEPPVHHENQQSLVETEKNGYVIVNPTASGNSMIGETNRLSHLPHRTIDMSHESTTFLPKSIGNDPDVEDKYKRRSVFTWFARWLRSRQPTNRKGGSSHRPPMSRTRYTIYMILVVLFVFITILTVLYHLTRGGDMNDRNGNEDPQFNPFNNPFVRVGGRFLKNPLKESNVPNDEPK</sequence>
<evidence type="ECO:0000313" key="14">
    <source>
        <dbReference type="Proteomes" id="UP000663828"/>
    </source>
</evidence>
<dbReference type="InterPro" id="IPR058730">
    <property type="entry name" value="U-box_ZFPL1-like"/>
</dbReference>
<dbReference type="Pfam" id="PF25993">
    <property type="entry name" value="zf-B_box_ZFPL1"/>
    <property type="match status" value="1"/>
</dbReference>
<dbReference type="AlphaFoldDB" id="A0A814CKV7"/>
<evidence type="ECO:0000256" key="4">
    <source>
        <dbReference type="ARBA" id="ARBA00022723"/>
    </source>
</evidence>
<evidence type="ECO:0000256" key="7">
    <source>
        <dbReference type="ARBA" id="ARBA00022989"/>
    </source>
</evidence>
<dbReference type="PANTHER" id="PTHR12981">
    <property type="entry name" value="ZINC FINGER PROTEIN-LIKE 1"/>
    <property type="match status" value="1"/>
</dbReference>
<dbReference type="Pfam" id="PF25998">
    <property type="entry name" value="U-box_ZFPL1"/>
    <property type="match status" value="1"/>
</dbReference>
<dbReference type="InterPro" id="IPR058731">
    <property type="entry name" value="Znf-B_box_ZFPL1-like"/>
</dbReference>
<dbReference type="GO" id="GO:0008270">
    <property type="term" value="F:zinc ion binding"/>
    <property type="evidence" value="ECO:0007669"/>
    <property type="project" value="UniProtKB-KW"/>
</dbReference>
<keyword evidence="5 9" id="KW-0863">Zinc-finger</keyword>
<dbReference type="SUPFAM" id="SSF57850">
    <property type="entry name" value="RING/U-box"/>
    <property type="match status" value="1"/>
</dbReference>
<evidence type="ECO:0000259" key="11">
    <source>
        <dbReference type="PROSITE" id="PS50089"/>
    </source>
</evidence>
<protein>
    <recommendedName>
        <fullName evidence="11">RING-type domain-containing protein</fullName>
    </recommendedName>
</protein>
<evidence type="ECO:0000256" key="1">
    <source>
        <dbReference type="ARBA" id="ARBA00004167"/>
    </source>
</evidence>
<evidence type="ECO:0000256" key="10">
    <source>
        <dbReference type="SAM" id="Phobius"/>
    </source>
</evidence>
<keyword evidence="3 10" id="KW-0812">Transmembrane</keyword>
<dbReference type="InterPro" id="IPR013083">
    <property type="entry name" value="Znf_RING/FYVE/PHD"/>
</dbReference>
<evidence type="ECO:0000256" key="3">
    <source>
        <dbReference type="ARBA" id="ARBA00022692"/>
    </source>
</evidence>
<proteinExistence type="inferred from homology"/>
<keyword evidence="6" id="KW-0862">Zinc</keyword>
<evidence type="ECO:0000256" key="2">
    <source>
        <dbReference type="ARBA" id="ARBA00005561"/>
    </source>
</evidence>
<accession>A0A814CKV7</accession>
<dbReference type="PANTHER" id="PTHR12981:SF0">
    <property type="entry name" value="ZINC FINGER PROTEIN-LIKE 1"/>
    <property type="match status" value="1"/>
</dbReference>
<dbReference type="EMBL" id="CAJNOJ010000044">
    <property type="protein sequence ID" value="CAF0941598.1"/>
    <property type="molecule type" value="Genomic_DNA"/>
</dbReference>
<dbReference type="InterPro" id="IPR001841">
    <property type="entry name" value="Znf_RING"/>
</dbReference>
<evidence type="ECO:0000313" key="15">
    <source>
        <dbReference type="Proteomes" id="UP000663852"/>
    </source>
</evidence>
<evidence type="ECO:0000313" key="13">
    <source>
        <dbReference type="EMBL" id="CAF1485952.1"/>
    </source>
</evidence>
<evidence type="ECO:0000256" key="6">
    <source>
        <dbReference type="ARBA" id="ARBA00022833"/>
    </source>
</evidence>
<dbReference type="OrthoDB" id="1916590at2759"/>
<organism evidence="12 15">
    <name type="scientific">Adineta ricciae</name>
    <name type="common">Rotifer</name>
    <dbReference type="NCBI Taxonomy" id="249248"/>
    <lineage>
        <taxon>Eukaryota</taxon>
        <taxon>Metazoa</taxon>
        <taxon>Spiralia</taxon>
        <taxon>Gnathifera</taxon>
        <taxon>Rotifera</taxon>
        <taxon>Eurotatoria</taxon>
        <taxon>Bdelloidea</taxon>
        <taxon>Adinetida</taxon>
        <taxon>Adinetidae</taxon>
        <taxon>Adineta</taxon>
    </lineage>
</organism>
<comment type="caution">
    <text evidence="12">The sequence shown here is derived from an EMBL/GenBank/DDBJ whole genome shotgun (WGS) entry which is preliminary data.</text>
</comment>
<evidence type="ECO:0000256" key="9">
    <source>
        <dbReference type="PROSITE-ProRule" id="PRU00175"/>
    </source>
</evidence>
<dbReference type="PROSITE" id="PS50089">
    <property type="entry name" value="ZF_RING_2"/>
    <property type="match status" value="1"/>
</dbReference>
<comment type="similarity">
    <text evidence="2">Belongs to the ZFPL1 family.</text>
</comment>
<reference evidence="12" key="1">
    <citation type="submission" date="2021-02" db="EMBL/GenBank/DDBJ databases">
        <authorList>
            <person name="Nowell W R."/>
        </authorList>
    </citation>
    <scope>NUCLEOTIDE SEQUENCE</scope>
</reference>
<gene>
    <name evidence="12" type="ORF">EDS130_LOCUS11849</name>
    <name evidence="13" type="ORF">XAT740_LOCUS38806</name>
</gene>